<evidence type="ECO:0000313" key="6">
    <source>
        <dbReference type="EMBL" id="MDP9892346.1"/>
    </source>
</evidence>
<dbReference type="GO" id="GO:0003700">
    <property type="term" value="F:DNA-binding transcription factor activity"/>
    <property type="evidence" value="ECO:0007669"/>
    <property type="project" value="InterPro"/>
</dbReference>
<dbReference type="InterPro" id="IPR005119">
    <property type="entry name" value="LysR_subst-bd"/>
</dbReference>
<sequence length="313" mass="34778">MRFQKLDLNLLVALDALLRERSISRAAENMHLSQSAMSSALARLRAYFEDDLLISVGRKLELTSRAEVLKEAVRDVLMRVDTSIATAPEFDPSESDRKFQLAVSDYTAATLIPHLLALAEKQSRTVRFDLIPVPGRPQRALESGDADLMVISRPYALPDHPTETLYEEELCCLVCNDSSFARSGELTLAQYEGAGHVAVQPPAMDKPMLESWFKARYVQAKHIEVTTFSFVSAPYLVVGTDRIAIMHARLARLVGKGLPVTLFALPAPALVLEQVQQWHRHRTRDPGLVWVRGLLHAAAARMDAAEPDQSLAD</sequence>
<proteinExistence type="inferred from homology"/>
<dbReference type="Pfam" id="PF03466">
    <property type="entry name" value="LysR_substrate"/>
    <property type="match status" value="1"/>
</dbReference>
<dbReference type="RefSeq" id="WP_307684309.1">
    <property type="nucleotide sequence ID" value="NZ_JAUSRD010000003.1"/>
</dbReference>
<organism evidence="6 7">
    <name type="scientific">Variovorax boronicumulans</name>
    <dbReference type="NCBI Taxonomy" id="436515"/>
    <lineage>
        <taxon>Bacteria</taxon>
        <taxon>Pseudomonadati</taxon>
        <taxon>Pseudomonadota</taxon>
        <taxon>Betaproteobacteria</taxon>
        <taxon>Burkholderiales</taxon>
        <taxon>Comamonadaceae</taxon>
        <taxon>Variovorax</taxon>
    </lineage>
</organism>
<keyword evidence="4" id="KW-0804">Transcription</keyword>
<evidence type="ECO:0000259" key="5">
    <source>
        <dbReference type="PROSITE" id="PS50931"/>
    </source>
</evidence>
<dbReference type="InterPro" id="IPR036388">
    <property type="entry name" value="WH-like_DNA-bd_sf"/>
</dbReference>
<dbReference type="InterPro" id="IPR000847">
    <property type="entry name" value="LysR_HTH_N"/>
</dbReference>
<gene>
    <name evidence="6" type="ORF">J2W31_001451</name>
</gene>
<comment type="caution">
    <text evidence="6">The sequence shown here is derived from an EMBL/GenBank/DDBJ whole genome shotgun (WGS) entry which is preliminary data.</text>
</comment>
<keyword evidence="3 6" id="KW-0238">DNA-binding</keyword>
<dbReference type="Gene3D" id="3.40.190.10">
    <property type="entry name" value="Periplasmic binding protein-like II"/>
    <property type="match status" value="2"/>
</dbReference>
<dbReference type="SUPFAM" id="SSF53850">
    <property type="entry name" value="Periplasmic binding protein-like II"/>
    <property type="match status" value="1"/>
</dbReference>
<dbReference type="InterPro" id="IPR050389">
    <property type="entry name" value="LysR-type_TF"/>
</dbReference>
<feature type="domain" description="HTH lysR-type" evidence="5">
    <location>
        <begin position="6"/>
        <end position="63"/>
    </location>
</feature>
<comment type="similarity">
    <text evidence="1">Belongs to the LysR transcriptional regulatory family.</text>
</comment>
<dbReference type="AlphaFoldDB" id="A0AAW8CXK8"/>
<evidence type="ECO:0000256" key="3">
    <source>
        <dbReference type="ARBA" id="ARBA00023125"/>
    </source>
</evidence>
<evidence type="ECO:0000256" key="1">
    <source>
        <dbReference type="ARBA" id="ARBA00009437"/>
    </source>
</evidence>
<dbReference type="GO" id="GO:0003677">
    <property type="term" value="F:DNA binding"/>
    <property type="evidence" value="ECO:0007669"/>
    <property type="project" value="UniProtKB-KW"/>
</dbReference>
<protein>
    <submittedName>
        <fullName evidence="6">DNA-binding transcriptional LysR family regulator</fullName>
    </submittedName>
</protein>
<dbReference type="PANTHER" id="PTHR30118:SF6">
    <property type="entry name" value="HTH-TYPE TRANSCRIPTIONAL REGULATOR LEUO"/>
    <property type="match status" value="1"/>
</dbReference>
<dbReference type="PROSITE" id="PS50931">
    <property type="entry name" value="HTH_LYSR"/>
    <property type="match status" value="1"/>
</dbReference>
<dbReference type="InterPro" id="IPR036390">
    <property type="entry name" value="WH_DNA-bd_sf"/>
</dbReference>
<dbReference type="SUPFAM" id="SSF46785">
    <property type="entry name" value="Winged helix' DNA-binding domain"/>
    <property type="match status" value="1"/>
</dbReference>
<name>A0AAW8CXK8_9BURK</name>
<evidence type="ECO:0000313" key="7">
    <source>
        <dbReference type="Proteomes" id="UP001242045"/>
    </source>
</evidence>
<dbReference type="Pfam" id="PF00126">
    <property type="entry name" value="HTH_1"/>
    <property type="match status" value="1"/>
</dbReference>
<evidence type="ECO:0000256" key="4">
    <source>
        <dbReference type="ARBA" id="ARBA00023163"/>
    </source>
</evidence>
<dbReference type="EMBL" id="JAUSRD010000003">
    <property type="protein sequence ID" value="MDP9892346.1"/>
    <property type="molecule type" value="Genomic_DNA"/>
</dbReference>
<accession>A0AAW8CXK8</accession>
<dbReference type="Proteomes" id="UP001242045">
    <property type="component" value="Unassembled WGS sequence"/>
</dbReference>
<dbReference type="Gene3D" id="1.10.10.10">
    <property type="entry name" value="Winged helix-like DNA-binding domain superfamily/Winged helix DNA-binding domain"/>
    <property type="match status" value="1"/>
</dbReference>
<evidence type="ECO:0000256" key="2">
    <source>
        <dbReference type="ARBA" id="ARBA00023015"/>
    </source>
</evidence>
<reference evidence="6" key="1">
    <citation type="submission" date="2023-07" db="EMBL/GenBank/DDBJ databases">
        <title>Sorghum-associated microbial communities from plants grown in Nebraska, USA.</title>
        <authorList>
            <person name="Schachtman D."/>
        </authorList>
    </citation>
    <scope>NUCLEOTIDE SEQUENCE</scope>
    <source>
        <strain evidence="6">DS3754</strain>
    </source>
</reference>
<dbReference type="PANTHER" id="PTHR30118">
    <property type="entry name" value="HTH-TYPE TRANSCRIPTIONAL REGULATOR LEUO-RELATED"/>
    <property type="match status" value="1"/>
</dbReference>
<keyword evidence="2" id="KW-0805">Transcription regulation</keyword>